<evidence type="ECO:0000313" key="2">
    <source>
        <dbReference type="EMBL" id="RVU93351.1"/>
    </source>
</evidence>
<dbReference type="InterPro" id="IPR032710">
    <property type="entry name" value="NTF2-like_dom_sf"/>
</dbReference>
<accession>A0A2N8PRF7</accession>
<dbReference type="InterPro" id="IPR037401">
    <property type="entry name" value="SnoaL-like"/>
</dbReference>
<name>A0A2N8PRF7_ENTAV</name>
<protein>
    <submittedName>
        <fullName evidence="2">Nuclear transport factor 2 family protein</fullName>
    </submittedName>
</protein>
<feature type="domain" description="SnoaL-like" evidence="1">
    <location>
        <begin position="18"/>
        <end position="115"/>
    </location>
</feature>
<dbReference type="EMBL" id="RYZS01000002">
    <property type="protein sequence ID" value="RVU93351.1"/>
    <property type="molecule type" value="Genomic_DNA"/>
</dbReference>
<dbReference type="Proteomes" id="UP000288388">
    <property type="component" value="Unassembled WGS sequence"/>
</dbReference>
<dbReference type="Pfam" id="PF12680">
    <property type="entry name" value="SnoaL_2"/>
    <property type="match status" value="1"/>
</dbReference>
<dbReference type="SUPFAM" id="SSF54427">
    <property type="entry name" value="NTF2-like"/>
    <property type="match status" value="1"/>
</dbReference>
<sequence>MLYLRKQTSRRNKKRIIKQFVKAINQQNLPKIIQMITEDFQFIDTYGNCKNKEAMKTGWQGYFDWFPDYLIEMEEWIGNDEFTMIIGRASGSYFGKSDKHWEFPAALKVVIEQGQQIETWQVFCDSKKQLDSMK</sequence>
<comment type="caution">
    <text evidence="2">The sequence shown here is derived from an EMBL/GenBank/DDBJ whole genome shotgun (WGS) entry which is preliminary data.</text>
</comment>
<dbReference type="AlphaFoldDB" id="A0A2N8PRF7"/>
<dbReference type="RefSeq" id="WP_102872792.1">
    <property type="nucleotide sequence ID" value="NZ_JARPXD010000030.1"/>
</dbReference>
<proteinExistence type="predicted"/>
<dbReference type="Gene3D" id="3.10.450.50">
    <property type="match status" value="1"/>
</dbReference>
<evidence type="ECO:0000313" key="3">
    <source>
        <dbReference type="Proteomes" id="UP000288388"/>
    </source>
</evidence>
<evidence type="ECO:0000259" key="1">
    <source>
        <dbReference type="Pfam" id="PF12680"/>
    </source>
</evidence>
<reference evidence="2 3" key="1">
    <citation type="submission" date="2018-12" db="EMBL/GenBank/DDBJ databases">
        <title>A novel vanA-carrying plasmid in a clinical isolate of Enterococcus avium.</title>
        <authorList>
            <person name="Bernasconi O.J."/>
            <person name="Luzzaro F."/>
            <person name="Endimiani A."/>
        </authorList>
    </citation>
    <scope>NUCLEOTIDE SEQUENCE [LARGE SCALE GENOMIC DNA]</scope>
    <source>
        <strain evidence="2 3">LC0559/18</strain>
    </source>
</reference>
<gene>
    <name evidence="2" type="ORF">EK398_20210</name>
</gene>
<organism evidence="2 3">
    <name type="scientific">Enterococcus avium</name>
    <name type="common">Streptococcus avium</name>
    <dbReference type="NCBI Taxonomy" id="33945"/>
    <lineage>
        <taxon>Bacteria</taxon>
        <taxon>Bacillati</taxon>
        <taxon>Bacillota</taxon>
        <taxon>Bacilli</taxon>
        <taxon>Lactobacillales</taxon>
        <taxon>Enterococcaceae</taxon>
        <taxon>Enterococcus</taxon>
    </lineage>
</organism>